<dbReference type="PIRSF" id="PIRSF026631">
    <property type="entry name" value="UCP026631"/>
    <property type="match status" value="1"/>
</dbReference>
<keyword evidence="1" id="KW-0472">Membrane</keyword>
<dbReference type="EMBL" id="BQFK01000001">
    <property type="protein sequence ID" value="GJJ42452.1"/>
    <property type="molecule type" value="Genomic_DNA"/>
</dbReference>
<feature type="transmembrane region" description="Helical" evidence="1">
    <location>
        <begin position="29"/>
        <end position="47"/>
    </location>
</feature>
<evidence type="ECO:0000259" key="2">
    <source>
        <dbReference type="Pfam" id="PF03703"/>
    </source>
</evidence>
<evidence type="ECO:0000313" key="3">
    <source>
        <dbReference type="EMBL" id="GJJ42452.1"/>
    </source>
</evidence>
<keyword evidence="1" id="KW-0812">Transmembrane</keyword>
<gene>
    <name evidence="3" type="ORF">CULCOIPH005_06410</name>
</gene>
<sequence>MTSKAQGERMSPRRERVASMRRVHRLTPLLRFWSGIVALVSLLVVNIDRDEIRFVVEHQDYVFYAVGAVLLSVLVVWAVSGLWWKSEGFDITEQDVIVARGVFNAKLRSARRDRIQAVDIVESVIARIFRVVEVRVETAGGRDSVLTIGYLTREEGEAVRRELLGEPVEHVGEHIQVSKILLGTALTHGTWLCCVGLLFLVPGGAAAALPFVVGIVPSAWGVIDKGWKFRSSFVGDAEEPSIHVSYGLADRRKQSIPLSRIHAVEISQPALWRFLGWWRVRVSVVGYGVKDKKAGTTTLLPVGTLAQAMGLVNELTGISLDPRREGHSTFISPRRARWISPLDVSNQTVKLFDGYVSTRFGWLRRRAAVVETAHIQELSVVQGPIQRLLGLRTVRLDLVTGPVLMQGRDLDEAQARELVNYLRGREFNVLNELS</sequence>
<dbReference type="Pfam" id="PF03703">
    <property type="entry name" value="bPH_2"/>
    <property type="match status" value="3"/>
</dbReference>
<feature type="transmembrane region" description="Helical" evidence="1">
    <location>
        <begin position="205"/>
        <end position="223"/>
    </location>
</feature>
<dbReference type="AlphaFoldDB" id="A0ABD0BFK5"/>
<organism evidence="3 4">
    <name type="scientific">Corynebacterium ulcerans</name>
    <dbReference type="NCBI Taxonomy" id="65058"/>
    <lineage>
        <taxon>Bacteria</taxon>
        <taxon>Bacillati</taxon>
        <taxon>Actinomycetota</taxon>
        <taxon>Actinomycetes</taxon>
        <taxon>Mycobacteriales</taxon>
        <taxon>Corynebacteriaceae</taxon>
        <taxon>Corynebacterium</taxon>
    </lineage>
</organism>
<reference evidence="3 4" key="1">
    <citation type="submission" date="2021-11" db="EMBL/GenBank/DDBJ databases">
        <title>Whole genome sequences of diphtheriae toxin producing Corynebacterium ulcerans isolates from cats in Osaka, Japan.</title>
        <authorList>
            <person name="Umeda K."/>
            <person name="Hirai Y."/>
        </authorList>
    </citation>
    <scope>NUCLEOTIDE SEQUENCE [LARGE SCALE GENOMIC DNA]</scope>
    <source>
        <strain evidence="3 4">12109B-1</strain>
    </source>
</reference>
<accession>A0ABD0BFK5</accession>
<dbReference type="Proteomes" id="UP001205910">
    <property type="component" value="Unassembled WGS sequence"/>
</dbReference>
<dbReference type="PANTHER" id="PTHR34473:SF2">
    <property type="entry name" value="UPF0699 TRANSMEMBRANE PROTEIN YDBT"/>
    <property type="match status" value="1"/>
</dbReference>
<dbReference type="InterPro" id="IPR005182">
    <property type="entry name" value="YdbS-like_PH"/>
</dbReference>
<name>A0ABD0BFK5_CORUL</name>
<evidence type="ECO:0000256" key="1">
    <source>
        <dbReference type="SAM" id="Phobius"/>
    </source>
</evidence>
<evidence type="ECO:0000313" key="4">
    <source>
        <dbReference type="Proteomes" id="UP001205910"/>
    </source>
</evidence>
<feature type="domain" description="YdbS-like PH" evidence="2">
    <location>
        <begin position="349"/>
        <end position="422"/>
    </location>
</feature>
<feature type="domain" description="YdbS-like PH" evidence="2">
    <location>
        <begin position="241"/>
        <end position="289"/>
    </location>
</feature>
<proteinExistence type="predicted"/>
<feature type="transmembrane region" description="Helical" evidence="1">
    <location>
        <begin position="62"/>
        <end position="84"/>
    </location>
</feature>
<protein>
    <submittedName>
        <fullName evidence="3">Membrane protein</fullName>
    </submittedName>
</protein>
<comment type="caution">
    <text evidence="3">The sequence shown here is derived from an EMBL/GenBank/DDBJ whole genome shotgun (WGS) entry which is preliminary data.</text>
</comment>
<feature type="domain" description="YdbS-like PH" evidence="2">
    <location>
        <begin position="84"/>
        <end position="162"/>
    </location>
</feature>
<keyword evidence="1" id="KW-1133">Transmembrane helix</keyword>
<dbReference type="PANTHER" id="PTHR34473">
    <property type="entry name" value="UPF0699 TRANSMEMBRANE PROTEIN YDBS"/>
    <property type="match status" value="1"/>
</dbReference>
<dbReference type="InterPro" id="IPR014529">
    <property type="entry name" value="UCP026631"/>
</dbReference>